<keyword evidence="8" id="KW-0256">Endoplasmic reticulum</keyword>
<reference evidence="15" key="1">
    <citation type="submission" date="2025-08" db="UniProtKB">
        <authorList>
            <consortium name="Ensembl"/>
        </authorList>
    </citation>
    <scope>IDENTIFICATION</scope>
</reference>
<keyword evidence="12" id="KW-0503">Monooxygenase</keyword>
<evidence type="ECO:0000313" key="16">
    <source>
        <dbReference type="Proteomes" id="UP000694392"/>
    </source>
</evidence>
<evidence type="ECO:0000256" key="4">
    <source>
        <dbReference type="ARBA" id="ARBA00010617"/>
    </source>
</evidence>
<evidence type="ECO:0000256" key="11">
    <source>
        <dbReference type="ARBA" id="ARBA00023004"/>
    </source>
</evidence>
<dbReference type="PRINTS" id="PR00385">
    <property type="entry name" value="P450"/>
</dbReference>
<evidence type="ECO:0000256" key="10">
    <source>
        <dbReference type="ARBA" id="ARBA00023002"/>
    </source>
</evidence>
<dbReference type="GO" id="GO:0008392">
    <property type="term" value="F:arachidonate epoxygenase activity"/>
    <property type="evidence" value="ECO:0007669"/>
    <property type="project" value="TreeGrafter"/>
</dbReference>
<evidence type="ECO:0000256" key="7">
    <source>
        <dbReference type="ARBA" id="ARBA00022723"/>
    </source>
</evidence>
<keyword evidence="14" id="KW-0812">Transmembrane</keyword>
<dbReference type="AlphaFoldDB" id="A0A8D0LA30"/>
<dbReference type="GO" id="GO:0019373">
    <property type="term" value="P:epoxygenase P450 pathway"/>
    <property type="evidence" value="ECO:0007669"/>
    <property type="project" value="TreeGrafter"/>
</dbReference>
<comment type="similarity">
    <text evidence="4">Belongs to the cytochrome P450 family.</text>
</comment>
<dbReference type="VGNC" id="VGNC:104286">
    <property type="gene designation" value="CYP2C313"/>
</dbReference>
<dbReference type="GO" id="GO:0016712">
    <property type="term" value="F:oxidoreductase activity, acting on paired donors, with incorporation or reduction of molecular oxygen, reduced flavin or flavoprotein as one donor, and incorporation of one atom of oxygen"/>
    <property type="evidence" value="ECO:0007669"/>
    <property type="project" value="UniProtKB-EC"/>
</dbReference>
<proteinExistence type="inferred from homology"/>
<sequence length="492" mass="55160">MEPLGASTFFLVICISCLLFFAVCKKVSGNGKLPPGPVPLPIIGNALQLKTKNLSKTLQKVSEKYGPVFTLYFGSERVVALYGYETVKEALIDRADEFAARGSLPMADKINKGLGVIFSNGERWKQLRRFTLTTLRNFGMGKKSIEERIQEEAQSLLEKFRETQKTPFDPTFLLSCATSNVICSVIFGKRYDYDDKKFLALMSLMNDNFQTMSSAWGQLYTLFPSLMDALPGPHHRIVKNNDTAKEFVSEEVEKHQASLDPSSPQDFIDCFLVRMEQEKHNSGSEFSIENLVMTTIDLFIAGTETTSTTLRYGILLLLKHPEIQGKVQEEIDHVIGQSRSPCMVDRSQMPYTDAVIHEIQRFIALIPISVPHAVTQDTPFRQYVIPKGTTIYPILSSVLHDSREFPNPEQFDPGHFLDKNGAFKKSDFFMPFSAGKSSLFTPDSTSSPCLEVKIFSPLTFHGRVRLPPTGSCTEEAVPVNLLPGNCLQHTDR</sequence>
<evidence type="ECO:0000256" key="14">
    <source>
        <dbReference type="SAM" id="Phobius"/>
    </source>
</evidence>
<gene>
    <name evidence="17" type="primary">CYP2C313</name>
</gene>
<dbReference type="FunFam" id="1.10.630.10:FF:000001">
    <property type="entry name" value="Cytochrome P450, family 2"/>
    <property type="match status" value="1"/>
</dbReference>
<accession>A0A8D0LA30</accession>
<dbReference type="PANTHER" id="PTHR24300">
    <property type="entry name" value="CYTOCHROME P450 508A4-RELATED"/>
    <property type="match status" value="1"/>
</dbReference>
<evidence type="ECO:0000256" key="8">
    <source>
        <dbReference type="ARBA" id="ARBA00022824"/>
    </source>
</evidence>
<keyword evidence="14" id="KW-1133">Transmembrane helix</keyword>
<dbReference type="GO" id="GO:0005506">
    <property type="term" value="F:iron ion binding"/>
    <property type="evidence" value="ECO:0007669"/>
    <property type="project" value="InterPro"/>
</dbReference>
<dbReference type="Ensembl" id="ENSSPUT00000019882.1">
    <property type="protein sequence ID" value="ENSSPUP00000018663.1"/>
    <property type="gene ID" value="ENSSPUG00000014369.1"/>
</dbReference>
<dbReference type="Proteomes" id="UP000694392">
    <property type="component" value="Unplaced"/>
</dbReference>
<keyword evidence="9" id="KW-0492">Microsome</keyword>
<dbReference type="PANTHER" id="PTHR24300:SF356">
    <property type="entry name" value="CYTOCHROME P450 2E1"/>
    <property type="match status" value="1"/>
</dbReference>
<dbReference type="GO" id="GO:0020037">
    <property type="term" value="F:heme binding"/>
    <property type="evidence" value="ECO:0007669"/>
    <property type="project" value="InterPro"/>
</dbReference>
<comment type="cofactor">
    <cofactor evidence="1">
        <name>heme</name>
        <dbReference type="ChEBI" id="CHEBI:30413"/>
    </cofactor>
</comment>
<evidence type="ECO:0000256" key="12">
    <source>
        <dbReference type="ARBA" id="ARBA00023033"/>
    </source>
</evidence>
<feature type="transmembrane region" description="Helical" evidence="14">
    <location>
        <begin position="6"/>
        <end position="24"/>
    </location>
</feature>
<dbReference type="GeneTree" id="ENSGT00940000155736"/>
<reference evidence="15" key="2">
    <citation type="submission" date="2025-09" db="UniProtKB">
        <authorList>
            <consortium name="Ensembl"/>
        </authorList>
    </citation>
    <scope>IDENTIFICATION</scope>
</reference>
<evidence type="ECO:0000313" key="15">
    <source>
        <dbReference type="Ensembl" id="ENSSPUP00000018663.1"/>
    </source>
</evidence>
<organism evidence="15 16">
    <name type="scientific">Sphenodon punctatus</name>
    <name type="common">Tuatara</name>
    <name type="synonym">Hatteria punctata</name>
    <dbReference type="NCBI Taxonomy" id="8508"/>
    <lineage>
        <taxon>Eukaryota</taxon>
        <taxon>Metazoa</taxon>
        <taxon>Chordata</taxon>
        <taxon>Craniata</taxon>
        <taxon>Vertebrata</taxon>
        <taxon>Euteleostomi</taxon>
        <taxon>Lepidosauria</taxon>
        <taxon>Sphenodontia</taxon>
        <taxon>Sphenodontidae</taxon>
        <taxon>Sphenodon</taxon>
    </lineage>
</organism>
<dbReference type="InterPro" id="IPR002401">
    <property type="entry name" value="Cyt_P450_E_grp-I"/>
</dbReference>
<evidence type="ECO:0000313" key="17">
    <source>
        <dbReference type="VGNC" id="VGNC:104286"/>
    </source>
</evidence>
<dbReference type="InterPro" id="IPR036396">
    <property type="entry name" value="Cyt_P450_sf"/>
</dbReference>
<dbReference type="GO" id="GO:0006805">
    <property type="term" value="P:xenobiotic metabolic process"/>
    <property type="evidence" value="ECO:0007669"/>
    <property type="project" value="TreeGrafter"/>
</dbReference>
<keyword evidence="11" id="KW-0408">Iron</keyword>
<evidence type="ECO:0000256" key="5">
    <source>
        <dbReference type="ARBA" id="ARBA00012109"/>
    </source>
</evidence>
<dbReference type="GO" id="GO:0005789">
    <property type="term" value="C:endoplasmic reticulum membrane"/>
    <property type="evidence" value="ECO:0007669"/>
    <property type="project" value="UniProtKB-SubCell"/>
</dbReference>
<dbReference type="InterPro" id="IPR001128">
    <property type="entry name" value="Cyt_P450"/>
</dbReference>
<dbReference type="Gene3D" id="1.10.630.10">
    <property type="entry name" value="Cytochrome P450"/>
    <property type="match status" value="1"/>
</dbReference>
<evidence type="ECO:0000256" key="1">
    <source>
        <dbReference type="ARBA" id="ARBA00001971"/>
    </source>
</evidence>
<evidence type="ECO:0000256" key="2">
    <source>
        <dbReference type="ARBA" id="ARBA00004174"/>
    </source>
</evidence>
<keyword evidence="7" id="KW-0479">Metal-binding</keyword>
<dbReference type="Pfam" id="PF00067">
    <property type="entry name" value="p450"/>
    <property type="match status" value="1"/>
</dbReference>
<dbReference type="InterPro" id="IPR050182">
    <property type="entry name" value="Cytochrome_P450_fam2"/>
</dbReference>
<dbReference type="EC" id="1.14.14.1" evidence="5"/>
<dbReference type="SUPFAM" id="SSF48264">
    <property type="entry name" value="Cytochrome P450"/>
    <property type="match status" value="1"/>
</dbReference>
<name>A0A8D0LA30_SPHPU</name>
<evidence type="ECO:0000256" key="3">
    <source>
        <dbReference type="ARBA" id="ARBA00004406"/>
    </source>
</evidence>
<keyword evidence="10" id="KW-0560">Oxidoreductase</keyword>
<evidence type="ECO:0000256" key="9">
    <source>
        <dbReference type="ARBA" id="ARBA00022848"/>
    </source>
</evidence>
<keyword evidence="16" id="KW-1185">Reference proteome</keyword>
<protein>
    <recommendedName>
        <fullName evidence="5">unspecific monooxygenase</fullName>
        <ecNumber evidence="5">1.14.14.1</ecNumber>
    </recommendedName>
</protein>
<keyword evidence="13 14" id="KW-0472">Membrane</keyword>
<keyword evidence="6" id="KW-0349">Heme</keyword>
<comment type="subcellular location">
    <subcellularLocation>
        <location evidence="3">Endoplasmic reticulum membrane</location>
        <topology evidence="3">Peripheral membrane protein</topology>
    </subcellularLocation>
    <subcellularLocation>
        <location evidence="2">Microsome membrane</location>
        <topology evidence="2">Peripheral membrane protein</topology>
    </subcellularLocation>
</comment>
<dbReference type="PRINTS" id="PR00463">
    <property type="entry name" value="EP450I"/>
</dbReference>
<evidence type="ECO:0000256" key="6">
    <source>
        <dbReference type="ARBA" id="ARBA00022617"/>
    </source>
</evidence>
<evidence type="ECO:0000256" key="13">
    <source>
        <dbReference type="ARBA" id="ARBA00023136"/>
    </source>
</evidence>